<evidence type="ECO:0000313" key="2">
    <source>
        <dbReference type="Proteomes" id="UP001234297"/>
    </source>
</evidence>
<name>A0ACC2L9B5_PERAE</name>
<organism evidence="1 2">
    <name type="scientific">Persea americana</name>
    <name type="common">Avocado</name>
    <dbReference type="NCBI Taxonomy" id="3435"/>
    <lineage>
        <taxon>Eukaryota</taxon>
        <taxon>Viridiplantae</taxon>
        <taxon>Streptophyta</taxon>
        <taxon>Embryophyta</taxon>
        <taxon>Tracheophyta</taxon>
        <taxon>Spermatophyta</taxon>
        <taxon>Magnoliopsida</taxon>
        <taxon>Magnoliidae</taxon>
        <taxon>Laurales</taxon>
        <taxon>Lauraceae</taxon>
        <taxon>Persea</taxon>
    </lineage>
</organism>
<sequence>MSLRLLHCQVAVSALGGCLCVCVEVDIYVRAVTPDPDYVPYGPVYRNANAFHRSSYLKRYINTSYIVNFGDTK</sequence>
<gene>
    <name evidence="1" type="ORF">MRB53_023119</name>
</gene>
<comment type="caution">
    <text evidence="1">The sequence shown here is derived from an EMBL/GenBank/DDBJ whole genome shotgun (WGS) entry which is preliminary data.</text>
</comment>
<evidence type="ECO:0000313" key="1">
    <source>
        <dbReference type="EMBL" id="KAJ8629796.1"/>
    </source>
</evidence>
<dbReference type="EMBL" id="CM056815">
    <property type="protein sequence ID" value="KAJ8629796.1"/>
    <property type="molecule type" value="Genomic_DNA"/>
</dbReference>
<dbReference type="Proteomes" id="UP001234297">
    <property type="component" value="Chromosome 7"/>
</dbReference>
<proteinExistence type="predicted"/>
<accession>A0ACC2L9B5</accession>
<protein>
    <submittedName>
        <fullName evidence="1">Uncharacterized protein</fullName>
    </submittedName>
</protein>
<keyword evidence="2" id="KW-1185">Reference proteome</keyword>
<reference evidence="1 2" key="1">
    <citation type="journal article" date="2022" name="Hortic Res">
        <title>A haplotype resolved chromosomal level avocado genome allows analysis of novel avocado genes.</title>
        <authorList>
            <person name="Nath O."/>
            <person name="Fletcher S.J."/>
            <person name="Hayward A."/>
            <person name="Shaw L.M."/>
            <person name="Masouleh A.K."/>
            <person name="Furtado A."/>
            <person name="Henry R.J."/>
            <person name="Mitter N."/>
        </authorList>
    </citation>
    <scope>NUCLEOTIDE SEQUENCE [LARGE SCALE GENOMIC DNA]</scope>
    <source>
        <strain evidence="2">cv. Hass</strain>
    </source>
</reference>